<dbReference type="EC" id="3.1.4.52" evidence="4"/>
<dbReference type="NCBIfam" id="TIGR00254">
    <property type="entry name" value="GGDEF"/>
    <property type="match status" value="1"/>
</dbReference>
<dbReference type="InterPro" id="IPR035965">
    <property type="entry name" value="PAS-like_dom_sf"/>
</dbReference>
<dbReference type="KEGG" id="lri:NCTC12151_03260"/>
<accession>A0A2X4VAM4</accession>
<reference evidence="4 5" key="1">
    <citation type="submission" date="2018-06" db="EMBL/GenBank/DDBJ databases">
        <authorList>
            <consortium name="Pathogen Informatics"/>
            <person name="Doyle S."/>
        </authorList>
    </citation>
    <scope>NUCLEOTIDE SEQUENCE [LARGE SCALE GENOMIC DNA]</scope>
    <source>
        <strain evidence="4 5">NCTC12151</strain>
    </source>
</reference>
<evidence type="ECO:0000313" key="4">
    <source>
        <dbReference type="EMBL" id="SQI43822.1"/>
    </source>
</evidence>
<dbReference type="RefSeq" id="WP_111741572.1">
    <property type="nucleotide sequence ID" value="NZ_LR698987.1"/>
</dbReference>
<dbReference type="PROSITE" id="PS50887">
    <property type="entry name" value="GGDEF"/>
    <property type="match status" value="1"/>
</dbReference>
<dbReference type="SMART" id="SM00267">
    <property type="entry name" value="GGDEF"/>
    <property type="match status" value="1"/>
</dbReference>
<dbReference type="InterPro" id="IPR000014">
    <property type="entry name" value="PAS"/>
</dbReference>
<dbReference type="CDD" id="cd00130">
    <property type="entry name" value="PAS"/>
    <property type="match status" value="1"/>
</dbReference>
<feature type="domain" description="PAC" evidence="2">
    <location>
        <begin position="251"/>
        <end position="303"/>
    </location>
</feature>
<dbReference type="Pfam" id="PF08447">
    <property type="entry name" value="PAS_3"/>
    <property type="match status" value="1"/>
</dbReference>
<dbReference type="PROSITE" id="PS50113">
    <property type="entry name" value="PAC"/>
    <property type="match status" value="1"/>
</dbReference>
<evidence type="ECO:0000259" key="2">
    <source>
        <dbReference type="PROSITE" id="PS50113"/>
    </source>
</evidence>
<dbReference type="Gene3D" id="3.30.450.40">
    <property type="match status" value="1"/>
</dbReference>
<dbReference type="PROSITE" id="PS50112">
    <property type="entry name" value="PAS"/>
    <property type="match status" value="1"/>
</dbReference>
<dbReference type="AlphaFoldDB" id="A0A2X4VAM4"/>
<evidence type="ECO:0000259" key="1">
    <source>
        <dbReference type="PROSITE" id="PS50112"/>
    </source>
</evidence>
<dbReference type="SUPFAM" id="SSF55781">
    <property type="entry name" value="GAF domain-like"/>
    <property type="match status" value="1"/>
</dbReference>
<dbReference type="SMART" id="SM00091">
    <property type="entry name" value="PAS"/>
    <property type="match status" value="2"/>
</dbReference>
<sequence length="629" mass="71511">MMPARIPANERERLSILNDLHILDTPPSAQLDCITRLAAEFFHVPVALVTLIDKDRQWFKSCFGLSLQETPRDISVCSHAILQDTTLVISDLRKDPRFRDIPPVIEAPHLVFYAGCQIHSREGIALGTLCIIDTKPRRFSKKDQDHLSDFARLVEQYFHSLQETTYTKAVEDTLSTTESMFEQTFNQAAVGMASVALNGEWLRVNPKLCDLLDYREEELMSKTFQELTHPDDLDSDLYMVQGLLAGQMDTYSIEKRYIDRQGSAFWILLTVSLVKNRQGNPHHFIAIVVDINDKVAAQTELRQLTDELEVRVKQRTEQLERTLHLVNEEVEQRIETQSLLNLEKERLKEITDNVPALISCVNHRLYYTFSNKTYEDWFGFAAAGKFMPEVIGEESFRKANGYLAQAVSGKRVSFEHRLLTRQGAKHVQTTLIPHSDLDHGEFYILSLDITELKQLQETLIFEASHDILTGLPNRRSFLSTLNSLLQDREAHPWIGLFFLDLDGFKQLNDVYGHDFGDRVLKSAASTISSAVRLEDIPARLAGDEFTILLTHTERPDDIAKTISQRILDRLAEQSEINGISVRLSMSIGVAIARNTPALTPEILLSSADKAMYQVKQQGKGTFRLELIGD</sequence>
<gene>
    <name evidence="4" type="primary">gmr_2</name>
    <name evidence="4" type="ORF">NCTC12151_03260</name>
</gene>
<dbReference type="SMART" id="SM00086">
    <property type="entry name" value="PAC"/>
    <property type="match status" value="2"/>
</dbReference>
<feature type="domain" description="GGDEF" evidence="3">
    <location>
        <begin position="492"/>
        <end position="627"/>
    </location>
</feature>
<dbReference type="SUPFAM" id="SSF55785">
    <property type="entry name" value="PYP-like sensor domain (PAS domain)"/>
    <property type="match status" value="2"/>
</dbReference>
<dbReference type="InterPro" id="IPR000700">
    <property type="entry name" value="PAS-assoc_C"/>
</dbReference>
<evidence type="ECO:0000313" key="5">
    <source>
        <dbReference type="Proteomes" id="UP000249005"/>
    </source>
</evidence>
<keyword evidence="4" id="KW-0378">Hydrolase</keyword>
<dbReference type="GO" id="GO:0071111">
    <property type="term" value="F:cyclic-guanylate-specific phosphodiesterase activity"/>
    <property type="evidence" value="ECO:0007669"/>
    <property type="project" value="UniProtKB-EC"/>
</dbReference>
<dbReference type="Pfam" id="PF08448">
    <property type="entry name" value="PAS_4"/>
    <property type="match status" value="1"/>
</dbReference>
<dbReference type="CDD" id="cd01949">
    <property type="entry name" value="GGDEF"/>
    <property type="match status" value="1"/>
</dbReference>
<proteinExistence type="predicted"/>
<dbReference type="EMBL" id="LS483470">
    <property type="protein sequence ID" value="SQI43822.1"/>
    <property type="molecule type" value="Genomic_DNA"/>
</dbReference>
<dbReference type="InterPro" id="IPR029787">
    <property type="entry name" value="Nucleotide_cyclase"/>
</dbReference>
<dbReference type="InterPro" id="IPR029016">
    <property type="entry name" value="GAF-like_dom_sf"/>
</dbReference>
<name>A0A2X4VAM4_9GAMM</name>
<dbReference type="InterPro" id="IPR001610">
    <property type="entry name" value="PAC"/>
</dbReference>
<dbReference type="Gene3D" id="3.30.450.20">
    <property type="entry name" value="PAS domain"/>
    <property type="match status" value="2"/>
</dbReference>
<dbReference type="NCBIfam" id="TIGR00229">
    <property type="entry name" value="sensory_box"/>
    <property type="match status" value="2"/>
</dbReference>
<dbReference type="InterPro" id="IPR003018">
    <property type="entry name" value="GAF"/>
</dbReference>
<feature type="domain" description="PAS" evidence="1">
    <location>
        <begin position="177"/>
        <end position="247"/>
    </location>
</feature>
<dbReference type="InterPro" id="IPR043128">
    <property type="entry name" value="Rev_trsase/Diguanyl_cyclase"/>
</dbReference>
<evidence type="ECO:0000259" key="3">
    <source>
        <dbReference type="PROSITE" id="PS50887"/>
    </source>
</evidence>
<dbReference type="PANTHER" id="PTHR44757">
    <property type="entry name" value="DIGUANYLATE CYCLASE DGCP"/>
    <property type="match status" value="1"/>
</dbReference>
<dbReference type="SUPFAM" id="SSF55073">
    <property type="entry name" value="Nucleotide cyclase"/>
    <property type="match status" value="1"/>
</dbReference>
<dbReference type="PANTHER" id="PTHR44757:SF2">
    <property type="entry name" value="BIOFILM ARCHITECTURE MAINTENANCE PROTEIN MBAA"/>
    <property type="match status" value="1"/>
</dbReference>
<dbReference type="OrthoDB" id="9812358at2"/>
<dbReference type="Gene3D" id="3.30.70.270">
    <property type="match status" value="1"/>
</dbReference>
<dbReference type="InterPro" id="IPR000160">
    <property type="entry name" value="GGDEF_dom"/>
</dbReference>
<dbReference type="InterPro" id="IPR013655">
    <property type="entry name" value="PAS_fold_3"/>
</dbReference>
<protein>
    <submittedName>
        <fullName evidence="4">Cyclic di-GMP phosphodiesterase Gmr</fullName>
        <ecNumber evidence="4">3.1.4.52</ecNumber>
    </submittedName>
</protein>
<dbReference type="InterPro" id="IPR052155">
    <property type="entry name" value="Biofilm_reg_signaling"/>
</dbReference>
<keyword evidence="5" id="KW-1185">Reference proteome</keyword>
<dbReference type="SMART" id="SM00065">
    <property type="entry name" value="GAF"/>
    <property type="match status" value="1"/>
</dbReference>
<organism evidence="4 5">
    <name type="scientific">Leminorella richardii</name>
    <dbReference type="NCBI Taxonomy" id="158841"/>
    <lineage>
        <taxon>Bacteria</taxon>
        <taxon>Pseudomonadati</taxon>
        <taxon>Pseudomonadota</taxon>
        <taxon>Gammaproteobacteria</taxon>
        <taxon>Enterobacterales</taxon>
        <taxon>Budviciaceae</taxon>
        <taxon>Leminorella</taxon>
    </lineage>
</organism>
<dbReference type="Proteomes" id="UP000249005">
    <property type="component" value="Chromosome 1"/>
</dbReference>
<dbReference type="InterPro" id="IPR013656">
    <property type="entry name" value="PAS_4"/>
</dbReference>
<dbReference type="Pfam" id="PF00990">
    <property type="entry name" value="GGDEF"/>
    <property type="match status" value="1"/>
</dbReference>